<dbReference type="Proteomes" id="UP000316905">
    <property type="component" value="Unassembled WGS sequence"/>
</dbReference>
<dbReference type="AlphaFoldDB" id="A0A562QPG9"/>
<dbReference type="PIRSF" id="PIRSF000714">
    <property type="entry name" value="HIT"/>
    <property type="match status" value="1"/>
</dbReference>
<evidence type="ECO:0000256" key="1">
    <source>
        <dbReference type="PROSITE-ProRule" id="PRU00464"/>
    </source>
</evidence>
<proteinExistence type="predicted"/>
<dbReference type="OrthoDB" id="9799145at2"/>
<evidence type="ECO:0000259" key="2">
    <source>
        <dbReference type="PROSITE" id="PS51084"/>
    </source>
</evidence>
<dbReference type="SUPFAM" id="SSF54197">
    <property type="entry name" value="HIT-like"/>
    <property type="match status" value="1"/>
</dbReference>
<feature type="domain" description="HIT" evidence="2">
    <location>
        <begin position="34"/>
        <end position="103"/>
    </location>
</feature>
<evidence type="ECO:0000313" key="3">
    <source>
        <dbReference type="EMBL" id="TWI58595.1"/>
    </source>
</evidence>
<dbReference type="Pfam" id="PF01230">
    <property type="entry name" value="HIT"/>
    <property type="match status" value="1"/>
</dbReference>
<reference evidence="3 4" key="1">
    <citation type="journal article" date="2015" name="Stand. Genomic Sci.">
        <title>Genomic Encyclopedia of Bacterial and Archaeal Type Strains, Phase III: the genomes of soil and plant-associated and newly described type strains.</title>
        <authorList>
            <person name="Whitman W.B."/>
            <person name="Woyke T."/>
            <person name="Klenk H.P."/>
            <person name="Zhou Y."/>
            <person name="Lilburn T.G."/>
            <person name="Beck B.J."/>
            <person name="De Vos P."/>
            <person name="Vandamme P."/>
            <person name="Eisen J.A."/>
            <person name="Garrity G."/>
            <person name="Hugenholtz P."/>
            <person name="Kyrpides N.C."/>
        </authorList>
    </citation>
    <scope>NUCLEOTIDE SEQUENCE [LARGE SCALE GENOMIC DNA]</scope>
    <source>
        <strain evidence="3 4">CGMCC 1.6858</strain>
    </source>
</reference>
<dbReference type="EMBL" id="VLKY01000001">
    <property type="protein sequence ID" value="TWI58595.1"/>
    <property type="molecule type" value="Genomic_DNA"/>
</dbReference>
<dbReference type="RefSeq" id="WP_145136967.1">
    <property type="nucleotide sequence ID" value="NZ_VLKY01000001.1"/>
</dbReference>
<protein>
    <submittedName>
        <fullName evidence="3">Diadenosine tetraphosphate (Ap4A) HIT family hydrolase</fullName>
    </submittedName>
</protein>
<accession>A0A562QPG9</accession>
<dbReference type="InterPro" id="IPR026026">
    <property type="entry name" value="HIT_Hint"/>
</dbReference>
<dbReference type="InterPro" id="IPR036265">
    <property type="entry name" value="HIT-like_sf"/>
</dbReference>
<comment type="caution">
    <text evidence="1">Lacks conserved residue(s) required for the propagation of feature annotation.</text>
</comment>
<evidence type="ECO:0000313" key="4">
    <source>
        <dbReference type="Proteomes" id="UP000316905"/>
    </source>
</evidence>
<keyword evidence="3" id="KW-0378">Hydrolase</keyword>
<keyword evidence="4" id="KW-1185">Reference proteome</keyword>
<dbReference type="GO" id="GO:0016787">
    <property type="term" value="F:hydrolase activity"/>
    <property type="evidence" value="ECO:0007669"/>
    <property type="project" value="UniProtKB-KW"/>
</dbReference>
<name>A0A562QPG9_9PSED</name>
<sequence length="145" mass="16384">MFKLDSRLENDTVSIGELPLCTVRLMKDANYPWVILIPRVPDVTEVFDLTVEDQAQLMREISLVASKLRDLTVARKMNVANLGNIVAQLHVHVVARFETDAAWPGPVWGQAPAKPYQVGMLEQLKGKLQAVLADELKEEIRHDER</sequence>
<dbReference type="Gene3D" id="3.30.428.10">
    <property type="entry name" value="HIT-like"/>
    <property type="match status" value="1"/>
</dbReference>
<dbReference type="PROSITE" id="PS51084">
    <property type="entry name" value="HIT_2"/>
    <property type="match status" value="1"/>
</dbReference>
<dbReference type="InterPro" id="IPR011146">
    <property type="entry name" value="HIT-like"/>
</dbReference>
<comment type="caution">
    <text evidence="3">The sequence shown here is derived from an EMBL/GenBank/DDBJ whole genome shotgun (WGS) entry which is preliminary data.</text>
</comment>
<organism evidence="3 4">
    <name type="scientific">Pseudomonas duriflava</name>
    <dbReference type="NCBI Taxonomy" id="459528"/>
    <lineage>
        <taxon>Bacteria</taxon>
        <taxon>Pseudomonadati</taxon>
        <taxon>Pseudomonadota</taxon>
        <taxon>Gammaproteobacteria</taxon>
        <taxon>Pseudomonadales</taxon>
        <taxon>Pseudomonadaceae</taxon>
        <taxon>Pseudomonas</taxon>
    </lineage>
</organism>
<gene>
    <name evidence="3" type="ORF">IQ22_00301</name>
</gene>